<dbReference type="InterPro" id="IPR001841">
    <property type="entry name" value="Znf_RING"/>
</dbReference>
<evidence type="ECO:0000256" key="4">
    <source>
        <dbReference type="SAM" id="MobiDB-lite"/>
    </source>
</evidence>
<evidence type="ECO:0000259" key="5">
    <source>
        <dbReference type="PROSITE" id="PS50089"/>
    </source>
</evidence>
<evidence type="ECO:0000256" key="2">
    <source>
        <dbReference type="ARBA" id="ARBA00022833"/>
    </source>
</evidence>
<sequence length="141" mass="15767">MRAQDQAQPSPTPSPPQSPHPVPPPQLVEHPHSQFSETTCPICLNNIQSNEAVINCTTCHNPYHYGELIQWLTIRRNRGEAEDCPTCRGDMQPVLDNQQPMVAPAIILPQPPPNFNNSTPPGLQPAELLDNINNWNWNEPL</sequence>
<dbReference type="EMBL" id="CAJNOG010000114">
    <property type="protein sequence ID" value="CAF0962870.1"/>
    <property type="molecule type" value="Genomic_DNA"/>
</dbReference>
<dbReference type="CDD" id="cd16448">
    <property type="entry name" value="RING-H2"/>
    <property type="match status" value="1"/>
</dbReference>
<protein>
    <recommendedName>
        <fullName evidence="5">RING-type domain-containing protein</fullName>
    </recommendedName>
</protein>
<dbReference type="Proteomes" id="UP000663845">
    <property type="component" value="Unassembled WGS sequence"/>
</dbReference>
<feature type="domain" description="RING-type" evidence="5">
    <location>
        <begin position="40"/>
        <end position="88"/>
    </location>
</feature>
<organism evidence="7 8">
    <name type="scientific">Adineta steineri</name>
    <dbReference type="NCBI Taxonomy" id="433720"/>
    <lineage>
        <taxon>Eukaryota</taxon>
        <taxon>Metazoa</taxon>
        <taxon>Spiralia</taxon>
        <taxon>Gnathifera</taxon>
        <taxon>Rotifera</taxon>
        <taxon>Eurotatoria</taxon>
        <taxon>Bdelloidea</taxon>
        <taxon>Adinetida</taxon>
        <taxon>Adinetidae</taxon>
        <taxon>Adineta</taxon>
    </lineage>
</organism>
<gene>
    <name evidence="6" type="ORF">JYZ213_LOCUS13936</name>
    <name evidence="7" type="ORF">OXD698_LOCUS31714</name>
</gene>
<comment type="caution">
    <text evidence="7">The sequence shown here is derived from an EMBL/GenBank/DDBJ whole genome shotgun (WGS) entry which is preliminary data.</text>
</comment>
<dbReference type="Proteomes" id="UP000663844">
    <property type="component" value="Unassembled WGS sequence"/>
</dbReference>
<dbReference type="PROSITE" id="PS50089">
    <property type="entry name" value="ZF_RING_2"/>
    <property type="match status" value="1"/>
</dbReference>
<dbReference type="GO" id="GO:0008270">
    <property type="term" value="F:zinc ion binding"/>
    <property type="evidence" value="ECO:0007669"/>
    <property type="project" value="UniProtKB-KW"/>
</dbReference>
<proteinExistence type="predicted"/>
<dbReference type="EMBL" id="CAJOAZ010003974">
    <property type="protein sequence ID" value="CAF4037723.1"/>
    <property type="molecule type" value="Genomic_DNA"/>
</dbReference>
<dbReference type="Pfam" id="PF13639">
    <property type="entry name" value="zf-RING_2"/>
    <property type="match status" value="1"/>
</dbReference>
<evidence type="ECO:0000313" key="7">
    <source>
        <dbReference type="EMBL" id="CAF4037723.1"/>
    </source>
</evidence>
<feature type="region of interest" description="Disordered" evidence="4">
    <location>
        <begin position="1"/>
        <end position="32"/>
    </location>
</feature>
<keyword evidence="2" id="KW-0862">Zinc</keyword>
<evidence type="ECO:0000313" key="6">
    <source>
        <dbReference type="EMBL" id="CAF0962870.1"/>
    </source>
</evidence>
<evidence type="ECO:0000256" key="3">
    <source>
        <dbReference type="PROSITE-ProRule" id="PRU00175"/>
    </source>
</evidence>
<dbReference type="Gene3D" id="3.30.40.10">
    <property type="entry name" value="Zinc/RING finger domain, C3HC4 (zinc finger)"/>
    <property type="match status" value="1"/>
</dbReference>
<keyword evidence="1 3" id="KW-0479">Metal-binding</keyword>
<dbReference type="InterPro" id="IPR013083">
    <property type="entry name" value="Znf_RING/FYVE/PHD"/>
</dbReference>
<evidence type="ECO:0000256" key="1">
    <source>
        <dbReference type="ARBA" id="ARBA00022771"/>
    </source>
</evidence>
<dbReference type="AlphaFoldDB" id="A0A819QVC7"/>
<dbReference type="SUPFAM" id="SSF57850">
    <property type="entry name" value="RING/U-box"/>
    <property type="match status" value="1"/>
</dbReference>
<evidence type="ECO:0000313" key="8">
    <source>
        <dbReference type="Proteomes" id="UP000663844"/>
    </source>
</evidence>
<feature type="compositionally biased region" description="Pro residues" evidence="4">
    <location>
        <begin position="10"/>
        <end position="26"/>
    </location>
</feature>
<accession>A0A819QVC7</accession>
<keyword evidence="1 3" id="KW-0863">Zinc-finger</keyword>
<name>A0A819QVC7_9BILA</name>
<reference evidence="7" key="1">
    <citation type="submission" date="2021-02" db="EMBL/GenBank/DDBJ databases">
        <authorList>
            <person name="Nowell W R."/>
        </authorList>
    </citation>
    <scope>NUCLEOTIDE SEQUENCE</scope>
</reference>